<protein>
    <submittedName>
        <fullName evidence="1">Uncharacterized protein</fullName>
    </submittedName>
</protein>
<evidence type="ECO:0000313" key="1">
    <source>
        <dbReference type="EMBL" id="KHG19521.1"/>
    </source>
</evidence>
<keyword evidence="2" id="KW-1185">Reference proteome</keyword>
<sequence length="56" mass="6403">MSELNICYLRKYRSPKSPVRTLGIDLICFSCKTTSGTLASNSVLRVRPRLGHRHRI</sequence>
<accession>A0A0B0P810</accession>
<name>A0A0B0P810_GOSAR</name>
<evidence type="ECO:0000313" key="2">
    <source>
        <dbReference type="Proteomes" id="UP000032142"/>
    </source>
</evidence>
<dbReference type="AlphaFoldDB" id="A0A0B0P810"/>
<proteinExistence type="predicted"/>
<reference evidence="2" key="1">
    <citation type="submission" date="2014-09" db="EMBL/GenBank/DDBJ databases">
        <authorList>
            <person name="Mudge J."/>
            <person name="Ramaraj T."/>
            <person name="Lindquist I.E."/>
            <person name="Bharti A.K."/>
            <person name="Sundararajan A."/>
            <person name="Cameron C.T."/>
            <person name="Woodward J.E."/>
            <person name="May G.D."/>
            <person name="Brubaker C."/>
            <person name="Broadhvest J."/>
            <person name="Wilkins T.A."/>
        </authorList>
    </citation>
    <scope>NUCLEOTIDE SEQUENCE</scope>
    <source>
        <strain evidence="2">cv. AKA8401</strain>
    </source>
</reference>
<dbReference type="EMBL" id="KN413330">
    <property type="protein sequence ID" value="KHG19521.1"/>
    <property type="molecule type" value="Genomic_DNA"/>
</dbReference>
<gene>
    <name evidence="1" type="ORF">F383_25928</name>
</gene>
<dbReference type="Proteomes" id="UP000032142">
    <property type="component" value="Unassembled WGS sequence"/>
</dbReference>
<organism evidence="1 2">
    <name type="scientific">Gossypium arboreum</name>
    <name type="common">Tree cotton</name>
    <name type="synonym">Gossypium nanking</name>
    <dbReference type="NCBI Taxonomy" id="29729"/>
    <lineage>
        <taxon>Eukaryota</taxon>
        <taxon>Viridiplantae</taxon>
        <taxon>Streptophyta</taxon>
        <taxon>Embryophyta</taxon>
        <taxon>Tracheophyta</taxon>
        <taxon>Spermatophyta</taxon>
        <taxon>Magnoliopsida</taxon>
        <taxon>eudicotyledons</taxon>
        <taxon>Gunneridae</taxon>
        <taxon>Pentapetalae</taxon>
        <taxon>rosids</taxon>
        <taxon>malvids</taxon>
        <taxon>Malvales</taxon>
        <taxon>Malvaceae</taxon>
        <taxon>Malvoideae</taxon>
        <taxon>Gossypium</taxon>
    </lineage>
</organism>